<dbReference type="Proteomes" id="UP000035904">
    <property type="component" value="Unassembled WGS sequence"/>
</dbReference>
<organism evidence="2 3">
    <name type="scientific">Bacillus anthracis</name>
    <name type="common">anthrax bacterium</name>
    <dbReference type="NCBI Taxonomy" id="1392"/>
    <lineage>
        <taxon>Bacteria</taxon>
        <taxon>Bacillati</taxon>
        <taxon>Bacillota</taxon>
        <taxon>Bacilli</taxon>
        <taxon>Bacillales</taxon>
        <taxon>Bacillaceae</taxon>
        <taxon>Bacillus</taxon>
        <taxon>Bacillus cereus group</taxon>
    </lineage>
</organism>
<feature type="transmembrane region" description="Helical" evidence="1">
    <location>
        <begin position="267"/>
        <end position="286"/>
    </location>
</feature>
<feature type="transmembrane region" description="Helical" evidence="1">
    <location>
        <begin position="99"/>
        <end position="117"/>
    </location>
</feature>
<dbReference type="PATRIC" id="fig|1392.242.peg.5796"/>
<feature type="transmembrane region" description="Helical" evidence="1">
    <location>
        <begin position="123"/>
        <end position="139"/>
    </location>
</feature>
<feature type="transmembrane region" description="Helical" evidence="1">
    <location>
        <begin position="6"/>
        <end position="23"/>
    </location>
</feature>
<dbReference type="PANTHER" id="PTHR35007">
    <property type="entry name" value="INTEGRAL MEMBRANE PROTEIN-RELATED"/>
    <property type="match status" value="1"/>
</dbReference>
<sequence length="327" mass="37857">MSFLSYFILALMGVALFLLFSVLTSQGKRKSYAAENILKQFENEKNLMNERKKETKDQKVPLTFVDSILNYSSFTERVAPANIIMEARRYEWFIGPKEYWTMYLMSGTGITVSLYVMLNGSKFCLLGYILAFWVFRFLLHMHRKKYKFVEIDRISIYMKTLSNSLQILGNVVDSVEEVKPLVHSSIKEELNKATIKLQQGKSVNESFMSLDKKYPYQELKFFHEMLDVADKNGGRNIEALESIAVDFEERKVKQMRLYAETIQGTKAFRNSALTVLAIPFIFKFFVPDAYGMLMSTPLGSIVFVSIACVVLYCYIRIQKLADWDPTQ</sequence>
<keyword evidence="1" id="KW-1133">Transmembrane helix</keyword>
<keyword evidence="1" id="KW-0812">Transmembrane</keyword>
<gene>
    <name evidence="2" type="ORF">ABW01_13780</name>
</gene>
<reference evidence="2 3" key="1">
    <citation type="submission" date="2015-05" db="EMBL/GenBank/DDBJ databases">
        <title>Whole genome sequence and identification of bacterial endophytes from Costus igneus.</title>
        <authorList>
            <person name="Lee Y.P."/>
            <person name="Gan H.M."/>
            <person name="Eng W."/>
            <person name="Wheatley M.S."/>
            <person name="Caraballo A."/>
            <person name="Polter S."/>
            <person name="Savka M.A."/>
            <person name="Hudson A.O."/>
        </authorList>
    </citation>
    <scope>NUCLEOTIDE SEQUENCE [LARGE SCALE GENOMIC DNA]</scope>
    <source>
        <strain evidence="2 3">RIT375</strain>
    </source>
</reference>
<dbReference type="PANTHER" id="PTHR35007:SF1">
    <property type="entry name" value="PILUS ASSEMBLY PROTEIN"/>
    <property type="match status" value="1"/>
</dbReference>
<dbReference type="EMBL" id="LDPG01000007">
    <property type="protein sequence ID" value="KLV18438.1"/>
    <property type="molecule type" value="Genomic_DNA"/>
</dbReference>
<evidence type="ECO:0000313" key="2">
    <source>
        <dbReference type="EMBL" id="KLV18438.1"/>
    </source>
</evidence>
<dbReference type="AlphaFoldDB" id="A0A0J1HXM5"/>
<protein>
    <submittedName>
        <fullName evidence="2">Membrane protein</fullName>
    </submittedName>
</protein>
<evidence type="ECO:0000313" key="3">
    <source>
        <dbReference type="Proteomes" id="UP000035904"/>
    </source>
</evidence>
<dbReference type="RefSeq" id="WP_016121743.1">
    <property type="nucleotide sequence ID" value="NZ_LDPG01000007.1"/>
</dbReference>
<name>A0A0J1HXM5_BACAN</name>
<comment type="caution">
    <text evidence="2">The sequence shown here is derived from an EMBL/GenBank/DDBJ whole genome shotgun (WGS) entry which is preliminary data.</text>
</comment>
<evidence type="ECO:0000256" key="1">
    <source>
        <dbReference type="SAM" id="Phobius"/>
    </source>
</evidence>
<proteinExistence type="predicted"/>
<accession>A0A0J1HXM5</accession>
<keyword evidence="1" id="KW-0472">Membrane</keyword>
<feature type="transmembrane region" description="Helical" evidence="1">
    <location>
        <begin position="298"/>
        <end position="315"/>
    </location>
</feature>